<dbReference type="PANTHER" id="PTHR12304:SF59">
    <property type="entry name" value="INOSINE-URIDINE PREFERRING NUCLEOSIDE HYDROLASE FAMILY PROTEIN"/>
    <property type="match status" value="1"/>
</dbReference>
<keyword evidence="2" id="KW-0378">Hydrolase</keyword>
<dbReference type="OrthoDB" id="432381at2759"/>
<dbReference type="SUPFAM" id="SSF53590">
    <property type="entry name" value="Nucleoside hydrolase"/>
    <property type="match status" value="1"/>
</dbReference>
<dbReference type="Pfam" id="PF01156">
    <property type="entry name" value="IU_nuc_hydro"/>
    <property type="match status" value="1"/>
</dbReference>
<dbReference type="Proteomes" id="UP000663879">
    <property type="component" value="Unassembled WGS sequence"/>
</dbReference>
<keyword evidence="3" id="KW-0326">Glycosidase</keyword>
<evidence type="ECO:0000313" key="7">
    <source>
        <dbReference type="Proteomes" id="UP000663879"/>
    </source>
</evidence>
<organism evidence="6 7">
    <name type="scientific">Brachionus calyciflorus</name>
    <dbReference type="NCBI Taxonomy" id="104777"/>
    <lineage>
        <taxon>Eukaryota</taxon>
        <taxon>Metazoa</taxon>
        <taxon>Spiralia</taxon>
        <taxon>Gnathifera</taxon>
        <taxon>Rotifera</taxon>
        <taxon>Eurotatoria</taxon>
        <taxon>Monogononta</taxon>
        <taxon>Pseudotrocha</taxon>
        <taxon>Ploima</taxon>
        <taxon>Brachionidae</taxon>
        <taxon>Brachionus</taxon>
    </lineage>
</organism>
<gene>
    <name evidence="6" type="ORF">OXX778_LOCUS18870</name>
</gene>
<feature type="domain" description="Inosine/uridine-preferring nucleoside hydrolase" evidence="5">
    <location>
        <begin position="29"/>
        <end position="352"/>
    </location>
</feature>
<accession>A0A814KFY3</accession>
<dbReference type="InterPro" id="IPR036452">
    <property type="entry name" value="Ribo_hydro-like"/>
</dbReference>
<keyword evidence="4" id="KW-0732">Signal</keyword>
<evidence type="ECO:0000259" key="5">
    <source>
        <dbReference type="Pfam" id="PF01156"/>
    </source>
</evidence>
<dbReference type="InterPro" id="IPR001910">
    <property type="entry name" value="Inosine/uridine_hydrolase_dom"/>
</dbReference>
<comment type="caution">
    <text evidence="6">The sequence shown here is derived from an EMBL/GenBank/DDBJ whole genome shotgun (WGS) entry which is preliminary data.</text>
</comment>
<comment type="similarity">
    <text evidence="1">Belongs to the IUNH family.</text>
</comment>
<protein>
    <recommendedName>
        <fullName evidence="5">Inosine/uridine-preferring nucleoside hydrolase domain-containing protein</fullName>
    </recommendedName>
</protein>
<dbReference type="GO" id="GO:0006152">
    <property type="term" value="P:purine nucleoside catabolic process"/>
    <property type="evidence" value="ECO:0007669"/>
    <property type="project" value="TreeGrafter"/>
</dbReference>
<proteinExistence type="inferred from homology"/>
<evidence type="ECO:0000313" key="6">
    <source>
        <dbReference type="EMBL" id="CAF1051969.1"/>
    </source>
</evidence>
<dbReference type="PANTHER" id="PTHR12304">
    <property type="entry name" value="INOSINE-URIDINE PREFERRING NUCLEOSIDE HYDROLASE"/>
    <property type="match status" value="1"/>
</dbReference>
<dbReference type="InterPro" id="IPR023186">
    <property type="entry name" value="IUNH"/>
</dbReference>
<dbReference type="EMBL" id="CAJNOC010005424">
    <property type="protein sequence ID" value="CAF1051969.1"/>
    <property type="molecule type" value="Genomic_DNA"/>
</dbReference>
<evidence type="ECO:0000256" key="2">
    <source>
        <dbReference type="ARBA" id="ARBA00022801"/>
    </source>
</evidence>
<evidence type="ECO:0000256" key="4">
    <source>
        <dbReference type="SAM" id="SignalP"/>
    </source>
</evidence>
<feature type="signal peptide" evidence="4">
    <location>
        <begin position="1"/>
        <end position="23"/>
    </location>
</feature>
<evidence type="ECO:0000256" key="3">
    <source>
        <dbReference type="ARBA" id="ARBA00023295"/>
    </source>
</evidence>
<evidence type="ECO:0000256" key="1">
    <source>
        <dbReference type="ARBA" id="ARBA00009176"/>
    </source>
</evidence>
<dbReference type="GO" id="GO:0008477">
    <property type="term" value="F:purine nucleosidase activity"/>
    <property type="evidence" value="ECO:0007669"/>
    <property type="project" value="TreeGrafter"/>
</dbReference>
<keyword evidence="7" id="KW-1185">Reference proteome</keyword>
<dbReference type="Gene3D" id="3.90.245.10">
    <property type="entry name" value="Ribonucleoside hydrolase-like"/>
    <property type="match status" value="1"/>
</dbReference>
<dbReference type="GO" id="GO:0005829">
    <property type="term" value="C:cytosol"/>
    <property type="evidence" value="ECO:0007669"/>
    <property type="project" value="TreeGrafter"/>
</dbReference>
<dbReference type="AlphaFoldDB" id="A0A814KFY3"/>
<dbReference type="CDD" id="cd02651">
    <property type="entry name" value="nuc_hydro_IU_UC_XIUA"/>
    <property type="match status" value="1"/>
</dbReference>
<feature type="chain" id="PRO_5032688818" description="Inosine/uridine-preferring nucleoside hydrolase domain-containing protein" evidence="4">
    <location>
        <begin position="24"/>
        <end position="368"/>
    </location>
</feature>
<sequence>MFVKLSYSAVYILLLHFFVITSSEVTDSWVDCDPGNDDVFALLLTAHSKQIKLLGISTVAGNQDVKNATDIALMSMNLFGLIHPTNKTDIKEDISLSNFQNYGLECPLVIGASKPLLKNNFKASYFDNYGLNSLNIPLIPKSVREYVENLNSKFHFTKLMYDSIKNNSKKVTIIALGPLTNIALLIINYPDVINYVEKIVIMGGAVGFGNVGQISEFNIKIDPEAAAYVFDSGLPVYMVPLELTHTALITPKIQQAVKSLSNNYSNILSRLLMFYAPFYKTTYQMDDPPLHDPCAVAYVVDPSLFECRLFRVDVETMSSLSYGQTICDFYNETEREKNVFVCLKMNVEKFWDLMLDAIRSIGQISPAN</sequence>
<name>A0A814KFY3_9BILA</name>
<reference evidence="6" key="1">
    <citation type="submission" date="2021-02" db="EMBL/GenBank/DDBJ databases">
        <authorList>
            <person name="Nowell W R."/>
        </authorList>
    </citation>
    <scope>NUCLEOTIDE SEQUENCE</scope>
    <source>
        <strain evidence="6">Ploen Becks lab</strain>
    </source>
</reference>